<evidence type="ECO:0000313" key="2">
    <source>
        <dbReference type="Proteomes" id="UP001341840"/>
    </source>
</evidence>
<organism evidence="1 2">
    <name type="scientific">Stylosanthes scabra</name>
    <dbReference type="NCBI Taxonomy" id="79078"/>
    <lineage>
        <taxon>Eukaryota</taxon>
        <taxon>Viridiplantae</taxon>
        <taxon>Streptophyta</taxon>
        <taxon>Embryophyta</taxon>
        <taxon>Tracheophyta</taxon>
        <taxon>Spermatophyta</taxon>
        <taxon>Magnoliopsida</taxon>
        <taxon>eudicotyledons</taxon>
        <taxon>Gunneridae</taxon>
        <taxon>Pentapetalae</taxon>
        <taxon>rosids</taxon>
        <taxon>fabids</taxon>
        <taxon>Fabales</taxon>
        <taxon>Fabaceae</taxon>
        <taxon>Papilionoideae</taxon>
        <taxon>50 kb inversion clade</taxon>
        <taxon>dalbergioids sensu lato</taxon>
        <taxon>Dalbergieae</taxon>
        <taxon>Pterocarpus clade</taxon>
        <taxon>Stylosanthes</taxon>
    </lineage>
</organism>
<keyword evidence="2" id="KW-1185">Reference proteome</keyword>
<reference evidence="1 2" key="1">
    <citation type="journal article" date="2023" name="Plants (Basel)">
        <title>Bridging the Gap: Combining Genomics and Transcriptomics Approaches to Understand Stylosanthes scabra, an Orphan Legume from the Brazilian Caatinga.</title>
        <authorList>
            <person name="Ferreira-Neto J.R.C."/>
            <person name="da Silva M.D."/>
            <person name="Binneck E."/>
            <person name="de Melo N.F."/>
            <person name="da Silva R.H."/>
            <person name="de Melo A.L.T.M."/>
            <person name="Pandolfi V."/>
            <person name="Bustamante F.O."/>
            <person name="Brasileiro-Vidal A.C."/>
            <person name="Benko-Iseppon A.M."/>
        </authorList>
    </citation>
    <scope>NUCLEOTIDE SEQUENCE [LARGE SCALE GENOMIC DNA]</scope>
    <source>
        <tissue evidence="1">Leaves</tissue>
    </source>
</reference>
<evidence type="ECO:0000313" key="1">
    <source>
        <dbReference type="EMBL" id="MED6190997.1"/>
    </source>
</evidence>
<dbReference type="EMBL" id="JASCZI010188447">
    <property type="protein sequence ID" value="MED6190997.1"/>
    <property type="molecule type" value="Genomic_DNA"/>
</dbReference>
<proteinExistence type="predicted"/>
<sequence>MESFKIQIEPRNLVTMKKPEQALVTITAEYFSDNNSQEEGKDTPNNNSSSSNNKVLYYIVELVDFIKEKPF</sequence>
<accession>A0ABU6WZ78</accession>
<comment type="caution">
    <text evidence="1">The sequence shown here is derived from an EMBL/GenBank/DDBJ whole genome shotgun (WGS) entry which is preliminary data.</text>
</comment>
<dbReference type="Proteomes" id="UP001341840">
    <property type="component" value="Unassembled WGS sequence"/>
</dbReference>
<gene>
    <name evidence="1" type="ORF">PIB30_111584</name>
</gene>
<protein>
    <submittedName>
        <fullName evidence="1">Uncharacterized protein</fullName>
    </submittedName>
</protein>
<name>A0ABU6WZ78_9FABA</name>